<protein>
    <recommendedName>
        <fullName evidence="7">LITAF domain-containing protein</fullName>
    </recommendedName>
</protein>
<name>A0A8J8NHM0_HALGN</name>
<evidence type="ECO:0000313" key="8">
    <source>
        <dbReference type="EMBL" id="TNV75218.1"/>
    </source>
</evidence>
<dbReference type="InterPro" id="IPR006629">
    <property type="entry name" value="LITAF"/>
</dbReference>
<keyword evidence="6" id="KW-1133">Transmembrane helix</keyword>
<keyword evidence="3" id="KW-0479">Metal-binding</keyword>
<dbReference type="PANTHER" id="PTHR23292:SF6">
    <property type="entry name" value="FI16602P1-RELATED"/>
    <property type="match status" value="1"/>
</dbReference>
<keyword evidence="9" id="KW-1185">Reference proteome</keyword>
<sequence>MQQQPQYAQQPQMMMAPGQPMMMDPNMQMAAPQPQIVHAQYAPTDIANMVWPRTPTMVVCPHCNQREPTKTEKMRTDKQCCLCCLMSFIGCCCIPYMIEDMYKVQHSCANCNEPLGAAMPK</sequence>
<keyword evidence="6" id="KW-0812">Transmembrane</keyword>
<evidence type="ECO:0000256" key="6">
    <source>
        <dbReference type="SAM" id="Phobius"/>
    </source>
</evidence>
<dbReference type="Pfam" id="PF10601">
    <property type="entry name" value="zf-LITAF-like"/>
    <property type="match status" value="1"/>
</dbReference>
<dbReference type="GO" id="GO:0008270">
    <property type="term" value="F:zinc ion binding"/>
    <property type="evidence" value="ECO:0007669"/>
    <property type="project" value="TreeGrafter"/>
</dbReference>
<feature type="domain" description="LITAF" evidence="7">
    <location>
        <begin position="40"/>
        <end position="120"/>
    </location>
</feature>
<dbReference type="OrthoDB" id="283454at2759"/>
<comment type="similarity">
    <text evidence="2">Belongs to the CDIP1/LITAF family.</text>
</comment>
<reference evidence="8" key="1">
    <citation type="submission" date="2019-06" db="EMBL/GenBank/DDBJ databases">
        <authorList>
            <person name="Zheng W."/>
        </authorList>
    </citation>
    <scope>NUCLEOTIDE SEQUENCE</scope>
    <source>
        <strain evidence="8">QDHG01</strain>
    </source>
</reference>
<dbReference type="SMART" id="SM00714">
    <property type="entry name" value="LITAF"/>
    <property type="match status" value="1"/>
</dbReference>
<dbReference type="EMBL" id="RRYP01016095">
    <property type="protein sequence ID" value="TNV75218.1"/>
    <property type="molecule type" value="Genomic_DNA"/>
</dbReference>
<comment type="caution">
    <text evidence="8">The sequence shown here is derived from an EMBL/GenBank/DDBJ whole genome shotgun (WGS) entry which is preliminary data.</text>
</comment>
<evidence type="ECO:0000313" key="9">
    <source>
        <dbReference type="Proteomes" id="UP000785679"/>
    </source>
</evidence>
<dbReference type="AlphaFoldDB" id="A0A8J8NHM0"/>
<dbReference type="PROSITE" id="PS51837">
    <property type="entry name" value="LITAF"/>
    <property type="match status" value="1"/>
</dbReference>
<evidence type="ECO:0000256" key="3">
    <source>
        <dbReference type="ARBA" id="ARBA00022723"/>
    </source>
</evidence>
<dbReference type="Proteomes" id="UP000785679">
    <property type="component" value="Unassembled WGS sequence"/>
</dbReference>
<accession>A0A8J8NHM0</accession>
<dbReference type="PANTHER" id="PTHR23292">
    <property type="entry name" value="LIPOPOLYSACCHARIDE-INDUCED TUMOR NECROSIS FACTOR-ALPHA FACTOR"/>
    <property type="match status" value="1"/>
</dbReference>
<proteinExistence type="inferred from homology"/>
<evidence type="ECO:0000256" key="1">
    <source>
        <dbReference type="ARBA" id="ARBA00004170"/>
    </source>
</evidence>
<dbReference type="InterPro" id="IPR037519">
    <property type="entry name" value="LITAF_fam"/>
</dbReference>
<dbReference type="GO" id="GO:0016020">
    <property type="term" value="C:membrane"/>
    <property type="evidence" value="ECO:0007669"/>
    <property type="project" value="UniProtKB-SubCell"/>
</dbReference>
<evidence type="ECO:0000256" key="5">
    <source>
        <dbReference type="ARBA" id="ARBA00023136"/>
    </source>
</evidence>
<evidence type="ECO:0000256" key="4">
    <source>
        <dbReference type="ARBA" id="ARBA00022833"/>
    </source>
</evidence>
<evidence type="ECO:0000256" key="2">
    <source>
        <dbReference type="ARBA" id="ARBA00005975"/>
    </source>
</evidence>
<comment type="subcellular location">
    <subcellularLocation>
        <location evidence="1">Membrane</location>
        <topology evidence="1">Peripheral membrane protein</topology>
    </subcellularLocation>
</comment>
<feature type="transmembrane region" description="Helical" evidence="6">
    <location>
        <begin position="80"/>
        <end position="98"/>
    </location>
</feature>
<evidence type="ECO:0000259" key="7">
    <source>
        <dbReference type="PROSITE" id="PS51837"/>
    </source>
</evidence>
<keyword evidence="5 6" id="KW-0472">Membrane</keyword>
<organism evidence="8 9">
    <name type="scientific">Halteria grandinella</name>
    <dbReference type="NCBI Taxonomy" id="5974"/>
    <lineage>
        <taxon>Eukaryota</taxon>
        <taxon>Sar</taxon>
        <taxon>Alveolata</taxon>
        <taxon>Ciliophora</taxon>
        <taxon>Intramacronucleata</taxon>
        <taxon>Spirotrichea</taxon>
        <taxon>Stichotrichia</taxon>
        <taxon>Sporadotrichida</taxon>
        <taxon>Halteriidae</taxon>
        <taxon>Halteria</taxon>
    </lineage>
</organism>
<gene>
    <name evidence="8" type="ORF">FGO68_gene12099</name>
</gene>
<keyword evidence="4" id="KW-0862">Zinc</keyword>